<accession>A0ABU9FT14</accession>
<dbReference type="EMBL" id="JBANDX010000010">
    <property type="protein sequence ID" value="MEL0609338.1"/>
    <property type="molecule type" value="Genomic_DNA"/>
</dbReference>
<dbReference type="Proteomes" id="UP001377160">
    <property type="component" value="Unassembled WGS sequence"/>
</dbReference>
<name>A0ABU9FT14_9VIBR</name>
<evidence type="ECO:0000313" key="2">
    <source>
        <dbReference type="Proteomes" id="UP001377160"/>
    </source>
</evidence>
<proteinExistence type="predicted"/>
<reference evidence="1 2" key="1">
    <citation type="submission" date="2024-02" db="EMBL/GenBank/DDBJ databases">
        <title>Bacteria isolated from the canopy kelp, Nereocystis luetkeana.</title>
        <authorList>
            <person name="Pfister C.A."/>
            <person name="Younker I.T."/>
            <person name="Light S.H."/>
        </authorList>
    </citation>
    <scope>NUCLEOTIDE SEQUENCE [LARGE SCALE GENOMIC DNA]</scope>
    <source>
        <strain evidence="1 2">TI.1.15</strain>
    </source>
</reference>
<evidence type="ECO:0008006" key="3">
    <source>
        <dbReference type="Google" id="ProtNLM"/>
    </source>
</evidence>
<protein>
    <recommendedName>
        <fullName evidence="3">Glycosyltransferase</fullName>
    </recommendedName>
</protein>
<evidence type="ECO:0000313" key="1">
    <source>
        <dbReference type="EMBL" id="MEL0609338.1"/>
    </source>
</evidence>
<sequence length="346" mass="39491">MKVLFYGEYSGLATSLRDGFRTNGIQADVFTTNEGDGFKKINTDYSLKGKGIKRFVSFMKMMRVIFRYDVYIIMNPTFLSIKNFGPVTLLGLWLLGKRTYLFAAGDDVEYVKCFNDGTLSPCPLTFAEDLPQRYFQRYRDIIIHELIASLALKIIPISFEYKFCWDRTKYKNKVTNVLTLPGFDQNIPYNTEIDSKNIVILHGLNRAGQKGSKYIIEALRTIERDFDNVEVRIVNKLSLSDYKDELRHSDIVLDQCVTNSYGMNAIIAMNYGNIVISGCGQELESSTGLTDIPVFNSEPDVEQIVETIRDLLSSDTIERMKRQSYIFGLKHHSNEVASSKLLDIIS</sequence>
<dbReference type="SUPFAM" id="SSF53756">
    <property type="entry name" value="UDP-Glycosyltransferase/glycogen phosphorylase"/>
    <property type="match status" value="1"/>
</dbReference>
<dbReference type="RefSeq" id="WP_341635346.1">
    <property type="nucleotide sequence ID" value="NZ_JBANDX010000010.1"/>
</dbReference>
<gene>
    <name evidence="1" type="ORF">V8Z71_13530</name>
</gene>
<dbReference type="Gene3D" id="3.40.50.2000">
    <property type="entry name" value="Glycogen Phosphorylase B"/>
    <property type="match status" value="1"/>
</dbReference>
<keyword evidence="2" id="KW-1185">Reference proteome</keyword>
<organism evidence="1 2">
    <name type="scientific">Vibrio echinoideorum</name>
    <dbReference type="NCBI Taxonomy" id="2100116"/>
    <lineage>
        <taxon>Bacteria</taxon>
        <taxon>Pseudomonadati</taxon>
        <taxon>Pseudomonadota</taxon>
        <taxon>Gammaproteobacteria</taxon>
        <taxon>Vibrionales</taxon>
        <taxon>Vibrionaceae</taxon>
        <taxon>Vibrio</taxon>
    </lineage>
</organism>
<comment type="caution">
    <text evidence="1">The sequence shown here is derived from an EMBL/GenBank/DDBJ whole genome shotgun (WGS) entry which is preliminary data.</text>
</comment>